<reference evidence="3 4" key="1">
    <citation type="journal article" date="2021" name="Genome Biol.">
        <title>AFLAP: assembly-free linkage analysis pipeline using k-mers from genome sequencing data.</title>
        <authorList>
            <person name="Fletcher K."/>
            <person name="Zhang L."/>
            <person name="Gil J."/>
            <person name="Han R."/>
            <person name="Cavanaugh K."/>
            <person name="Michelmore R."/>
        </authorList>
    </citation>
    <scope>NUCLEOTIDE SEQUENCE [LARGE SCALE GENOMIC DNA]</scope>
    <source>
        <strain evidence="3 4">SF5</strain>
    </source>
</reference>
<name>A0A976ILI8_BRELC</name>
<dbReference type="Proteomes" id="UP000294530">
    <property type="component" value="Unassembled WGS sequence"/>
</dbReference>
<accession>A0A976ILI8</accession>
<dbReference type="InterPro" id="IPR027417">
    <property type="entry name" value="P-loop_NTPase"/>
</dbReference>
<keyword evidence="1" id="KW-0175">Coiled coil</keyword>
<dbReference type="InterPro" id="IPR026302">
    <property type="entry name" value="NEDD4-bd_p2"/>
</dbReference>
<dbReference type="Gene3D" id="3.40.50.300">
    <property type="entry name" value="P-loop containing nucleotide triphosphate hydrolases"/>
    <property type="match status" value="1"/>
</dbReference>
<dbReference type="RefSeq" id="XP_067823466.1">
    <property type="nucleotide sequence ID" value="XM_067960722.1"/>
</dbReference>
<comment type="caution">
    <text evidence="3">The sequence shown here is derived from an EMBL/GenBank/DDBJ whole genome shotgun (WGS) entry which is preliminary data.</text>
</comment>
<feature type="compositionally biased region" description="Low complexity" evidence="2">
    <location>
        <begin position="1"/>
        <end position="24"/>
    </location>
</feature>
<evidence type="ECO:0000313" key="4">
    <source>
        <dbReference type="Proteomes" id="UP000294530"/>
    </source>
</evidence>
<protein>
    <recommendedName>
        <fullName evidence="5">tRNA ligase phosphodiesterase domain-containing protein</fullName>
    </recommendedName>
</protein>
<keyword evidence="4" id="KW-1185">Reference proteome</keyword>
<dbReference type="PANTHER" id="PTHR13308">
    <property type="entry name" value="NEDD4-BINDING PROTEIN 2-LIKE 1"/>
    <property type="match status" value="1"/>
</dbReference>
<dbReference type="Pfam" id="PF13671">
    <property type="entry name" value="AAA_33"/>
    <property type="match status" value="1"/>
</dbReference>
<feature type="coiled-coil region" evidence="1">
    <location>
        <begin position="54"/>
        <end position="81"/>
    </location>
</feature>
<evidence type="ECO:0008006" key="5">
    <source>
        <dbReference type="Google" id="ProtNLM"/>
    </source>
</evidence>
<evidence type="ECO:0000313" key="3">
    <source>
        <dbReference type="EMBL" id="TDH73968.1"/>
    </source>
</evidence>
<organism evidence="3 4">
    <name type="scientific">Bremia lactucae</name>
    <name type="common">Lettuce downy mildew</name>
    <dbReference type="NCBI Taxonomy" id="4779"/>
    <lineage>
        <taxon>Eukaryota</taxon>
        <taxon>Sar</taxon>
        <taxon>Stramenopiles</taxon>
        <taxon>Oomycota</taxon>
        <taxon>Peronosporomycetes</taxon>
        <taxon>Peronosporales</taxon>
        <taxon>Peronosporaceae</taxon>
        <taxon>Bremia</taxon>
    </lineage>
</organism>
<dbReference type="SUPFAM" id="SSF52540">
    <property type="entry name" value="P-loop containing nucleoside triphosphate hydrolases"/>
    <property type="match status" value="1"/>
</dbReference>
<dbReference type="KEGG" id="blac:94346393"/>
<dbReference type="AlphaFoldDB" id="A0A976ILI8"/>
<proteinExistence type="predicted"/>
<dbReference type="GeneID" id="94346393"/>
<evidence type="ECO:0000256" key="1">
    <source>
        <dbReference type="SAM" id="Coils"/>
    </source>
</evidence>
<sequence>MARNASASFSTSRHSRSSQFTRRSSPPPPSNLNDAEIARKVQQSAVRVRVLLQLDSVRDEKKTLRDVLAEFEHRLEAQRINGVTERHELRVDLLECGLNSWQDLVELQRVIMGLKRPAERGEEQQLTARAMLSSQVPDELTLSLWFDKDSIGTVWKFTSSLMLKLRSCGILSKGLLPPRRMMVNLAVTRMELKQLEYEAFQWEGKQSWSQIVVELISREKEEIQRAFLPYIAPNLSAQLHYTELASILDGMLTRETDNWKPIVIIMRGIPGSGKSTLRREVENICRNLGVKFTACSADFWFETPRGYRFDGAKLKAAHNSCRDQFSSALAGDCQTSDGRQQHVVFVDNTNTQRWEYKEYESIAKSSGSQVYIFEMKCVDHLMAYRMGRRNSHGVPQDKVVSMFMRWEEDRRARYFTPRFEYPSLTRNPLSDGIAGKILYLGLFLDDASQQKLLAQIPLVHSRKFADHVTLFYRPNKMYTRFAELGAPFCIRGVEVVQDESGQALRVDLDFLSIPVRNKIPHITLSTRNGVNAVYSNDLLESGKAQRKKCTPPLEITTRVGAAIVIQNRQMIITSSLFDVNTKCCHKSVLNPSQDNTGVSPEHVVASISRLFILYVAESDLVNGNEDTLTKLLRRAQLVNHIGSRCDTLRLLCIQKSQVSSPLLNSVMLSRMQNWFCIFSSHIFDDMVVLPQPPSCQSLEKAIDEYVITAGHESFKKVTLMTSVKESEEWPLSKMKSLFCEASFSLVHVRDQADHFQSLITCQTILSALDLLGTNIQEDVQSTISAGMKAINEACAHVFGKIDDKELLRIDTALPALNSSVIEVAVLLPSGVASSETEAYKIKMMRALNDIPSIHHVVGSNLPNQVYFSLCSALSNAPHFCVMMEWHGRTAQMLFVERQLVTSRAACDIEAYSVLCGMLRPVLWTQCTMDLRSVCRRSSLINLISERLVVYYLDSFSEGRDGRPTADDATSGRIVITFYDMISYLSKLESDQWAAVFDTSLEKLQGNDEAQLMWRNAMTSMMRNCVAILASHRCLSGETISSSQFDFKSHLSALVALMKTDAAEATHGSLERAYIKVLTPSWSPLHSLAYCDKLRNAASMALSQADDANSPGFFSCASSLVSRRLDVTCSSRDHLRIVMEKVKEVEAALGADCDGGVHAEHVICRSDADEEVDFGDAEQQKNKQLC</sequence>
<dbReference type="PANTHER" id="PTHR13308:SF40">
    <property type="entry name" value="NEDD4-BINDING PROTEIN 2-LIKE 1"/>
    <property type="match status" value="1"/>
</dbReference>
<dbReference type="OrthoDB" id="3231855at2759"/>
<evidence type="ECO:0000256" key="2">
    <source>
        <dbReference type="SAM" id="MobiDB-lite"/>
    </source>
</evidence>
<feature type="region of interest" description="Disordered" evidence="2">
    <location>
        <begin position="1"/>
        <end position="33"/>
    </location>
</feature>
<dbReference type="EMBL" id="SHOA02000018">
    <property type="protein sequence ID" value="TDH73968.1"/>
    <property type="molecule type" value="Genomic_DNA"/>
</dbReference>
<gene>
    <name evidence="3" type="ORF">CCR75_002625</name>
</gene>